<dbReference type="Pfam" id="PF02929">
    <property type="entry name" value="Bgal_small_N"/>
    <property type="match status" value="1"/>
</dbReference>
<gene>
    <name evidence="10" type="ordered locus">Rcas_2493</name>
</gene>
<proteinExistence type="inferred from homology"/>
<dbReference type="STRING" id="383372.Rcas_2493"/>
<keyword evidence="11" id="KW-1185">Reference proteome</keyword>
<dbReference type="InterPro" id="IPR023232">
    <property type="entry name" value="Glyco_hydro_2_AS"/>
</dbReference>
<dbReference type="PRINTS" id="PR00132">
    <property type="entry name" value="GLHYDRLASE2"/>
</dbReference>
<evidence type="ECO:0000256" key="2">
    <source>
        <dbReference type="ARBA" id="ARBA00007401"/>
    </source>
</evidence>
<dbReference type="InterPro" id="IPR006102">
    <property type="entry name" value="Ig-like_GH2"/>
</dbReference>
<dbReference type="Gene3D" id="3.20.20.80">
    <property type="entry name" value="Glycosidases"/>
    <property type="match status" value="1"/>
</dbReference>
<dbReference type="Pfam" id="PF16353">
    <property type="entry name" value="LacZ_4"/>
    <property type="match status" value="1"/>
</dbReference>
<dbReference type="Pfam" id="PF02837">
    <property type="entry name" value="Glyco_hydro_2_N"/>
    <property type="match status" value="1"/>
</dbReference>
<dbReference type="InterPro" id="IPR032312">
    <property type="entry name" value="LacZ_4"/>
</dbReference>
<dbReference type="InterPro" id="IPR036156">
    <property type="entry name" value="Beta-gal/glucu_dom_sf"/>
</dbReference>
<dbReference type="Gene3D" id="2.70.98.10">
    <property type="match status" value="1"/>
</dbReference>
<keyword evidence="6 8" id="KW-0326">Glycosidase</keyword>
<dbReference type="GO" id="GO:0009341">
    <property type="term" value="C:beta-galactosidase complex"/>
    <property type="evidence" value="ECO:0007669"/>
    <property type="project" value="InterPro"/>
</dbReference>
<evidence type="ECO:0000256" key="3">
    <source>
        <dbReference type="ARBA" id="ARBA00012756"/>
    </source>
</evidence>
<dbReference type="InterPro" id="IPR050347">
    <property type="entry name" value="Bact_Beta-galactosidase"/>
</dbReference>
<dbReference type="EMBL" id="CP000804">
    <property type="protein sequence ID" value="ABU58573.1"/>
    <property type="molecule type" value="Genomic_DNA"/>
</dbReference>
<organism evidence="10 11">
    <name type="scientific">Roseiflexus castenholzii (strain DSM 13941 / HLO8)</name>
    <dbReference type="NCBI Taxonomy" id="383372"/>
    <lineage>
        <taxon>Bacteria</taxon>
        <taxon>Bacillati</taxon>
        <taxon>Chloroflexota</taxon>
        <taxon>Chloroflexia</taxon>
        <taxon>Chloroflexales</taxon>
        <taxon>Roseiflexineae</taxon>
        <taxon>Roseiflexaceae</taxon>
        <taxon>Roseiflexus</taxon>
    </lineage>
</organism>
<dbReference type="Gene3D" id="2.60.40.10">
    <property type="entry name" value="Immunoglobulins"/>
    <property type="match status" value="2"/>
</dbReference>
<dbReference type="PROSITE" id="PS00608">
    <property type="entry name" value="GLYCOSYL_HYDROL_F2_2"/>
    <property type="match status" value="1"/>
</dbReference>
<dbReference type="SUPFAM" id="SSF51445">
    <property type="entry name" value="(Trans)glycosidases"/>
    <property type="match status" value="1"/>
</dbReference>
<evidence type="ECO:0000259" key="9">
    <source>
        <dbReference type="SMART" id="SM01038"/>
    </source>
</evidence>
<feature type="domain" description="Beta galactosidase small chain/" evidence="9">
    <location>
        <begin position="757"/>
        <end position="1035"/>
    </location>
</feature>
<dbReference type="HOGENOM" id="CLU_002346_0_2_0"/>
<dbReference type="FunFam" id="3.20.20.80:FF:000018">
    <property type="entry name" value="Beta-galactosidase"/>
    <property type="match status" value="1"/>
</dbReference>
<evidence type="ECO:0000313" key="11">
    <source>
        <dbReference type="Proteomes" id="UP000000263"/>
    </source>
</evidence>
<accession>A7NM18</accession>
<dbReference type="eggNOG" id="COG3250">
    <property type="taxonomic scope" value="Bacteria"/>
</dbReference>
<name>A7NM18_ROSCS</name>
<evidence type="ECO:0000256" key="6">
    <source>
        <dbReference type="ARBA" id="ARBA00023295"/>
    </source>
</evidence>
<evidence type="ECO:0000256" key="1">
    <source>
        <dbReference type="ARBA" id="ARBA00001412"/>
    </source>
</evidence>
<dbReference type="InterPro" id="IPR014718">
    <property type="entry name" value="GH-type_carb-bd"/>
</dbReference>
<dbReference type="InterPro" id="IPR011013">
    <property type="entry name" value="Gal_mutarotase_sf_dom"/>
</dbReference>
<dbReference type="Pfam" id="PF00703">
    <property type="entry name" value="Glyco_hydro_2"/>
    <property type="match status" value="1"/>
</dbReference>
<comment type="similarity">
    <text evidence="2 8">Belongs to the glycosyl hydrolase 2 family.</text>
</comment>
<sequence>MHPTDDSPLPMLFIAGMKTWEMPELTALNTLPPHALTVPFPADADMSVDPSASPWYQSLSGVWEFRLLPRPDAVTAAALAAGDWCPIQVPGNWTMQGFGTPHYTNVQMPFPHLPPFVPDDNPTGVYRRQFTLPPQWHRRRIVLHIAGCEGACYVYLNGAPIGLHKDSRTPAEYDVTGAVRFDAPNELIAVVLRWSDASFVEDQDHWWQSGIHRDVFLYATDTVYLADLSARGDVSDDLREGTLQVRCTLDAIAEAEEHTRVEVQLYDASGAPVFAEPLRATYTQTHPRFGVRRFVRPELCLEGQVESPHLWSAETPYLYMLVVTLHRPAGPERHTCYVGFRSIAIRNRQLLVNGRVITIKGVNRHDHSDTTGKAVSRALMELDIQRMKQFNINAVRTSHYPNDPYWLDLCDRYGLYVIDEANIESHAFYFDICRDARYTRAFVERVRNMIERDKNHPSVIFWSLGNESGYGPNHDAAAGLARRLDPSRPLHYEGAISRWMGESWQDGRTVTDVICPMYAPIDEIVAWAEQETDDPRPLILCEYSHAMGNSNGSLADYWEAFERHPTLQGGFIWEWLDHGIRVADDQGRVYWAYGGDFGDVPNDANFVCDGLVWPDRSPHPALYEYKYLIQPVRGELVDPAGVTVRIVNRQDFADLDWLYGVWEVTVDGLPVASGELPELYAAPGEAQVVSLDLGAASSAPGERFLTLRFYQRNATLWAPSGHEVSWQQLPLPTIAVAPEPEVTSASVAVEEIAGQIVLRAGAVRAAFDTTTGLLTSFGSGSENLIVRGPLLNVWRAATDNDGLKVWNEPDKPLARWKALGLHQVQHRLRRIRLMAASDEAATVEIEHGASGRGEWRDFTHIHRYTLDASGELLVENTVLIGSAISDIPRVGVRLTLIPGLEHLEWHGRGPWDNYSDRKASAIVGRWRSTVTDQYVPYIMPQEHGHKTDVRSLRLTDADGRGLFVAGRPTFEFSALHHSDDDLFRALHTIDLTPRAEVFLNLDAAHRGLGTLSCGPDTLERYRLMESEYQFVYRMRILGEPVDE</sequence>
<dbReference type="Gene3D" id="2.60.120.260">
    <property type="entry name" value="Galactose-binding domain-like"/>
    <property type="match status" value="1"/>
</dbReference>
<dbReference type="SUPFAM" id="SSF49303">
    <property type="entry name" value="beta-Galactosidase/glucuronidase domain"/>
    <property type="match status" value="2"/>
</dbReference>
<evidence type="ECO:0000256" key="5">
    <source>
        <dbReference type="ARBA" id="ARBA00022801"/>
    </source>
</evidence>
<dbReference type="GO" id="GO:0030246">
    <property type="term" value="F:carbohydrate binding"/>
    <property type="evidence" value="ECO:0007669"/>
    <property type="project" value="InterPro"/>
</dbReference>
<evidence type="ECO:0000313" key="10">
    <source>
        <dbReference type="EMBL" id="ABU58573.1"/>
    </source>
</evidence>
<dbReference type="GO" id="GO:0005990">
    <property type="term" value="P:lactose catabolic process"/>
    <property type="evidence" value="ECO:0007669"/>
    <property type="project" value="TreeGrafter"/>
</dbReference>
<dbReference type="InterPro" id="IPR013783">
    <property type="entry name" value="Ig-like_fold"/>
</dbReference>
<dbReference type="InterPro" id="IPR006101">
    <property type="entry name" value="Glyco_hydro_2"/>
</dbReference>
<evidence type="ECO:0000256" key="4">
    <source>
        <dbReference type="ARBA" id="ARBA00013303"/>
    </source>
</evidence>
<dbReference type="AlphaFoldDB" id="A7NM18"/>
<protein>
    <recommendedName>
        <fullName evidence="4 8">Beta-galactosidase</fullName>
        <ecNumber evidence="3 8">3.2.1.23</ecNumber>
    </recommendedName>
    <alternativeName>
        <fullName evidence="7 8">Lactase</fullName>
    </alternativeName>
</protein>
<dbReference type="PANTHER" id="PTHR46323">
    <property type="entry name" value="BETA-GALACTOSIDASE"/>
    <property type="match status" value="1"/>
</dbReference>
<dbReference type="InterPro" id="IPR023230">
    <property type="entry name" value="Glyco_hydro_2_CS"/>
</dbReference>
<dbReference type="SUPFAM" id="SSF74650">
    <property type="entry name" value="Galactose mutarotase-like"/>
    <property type="match status" value="1"/>
</dbReference>
<dbReference type="InterPro" id="IPR006104">
    <property type="entry name" value="Glyco_hydro_2_N"/>
</dbReference>
<dbReference type="InterPro" id="IPR004199">
    <property type="entry name" value="B-gal_small/dom_5"/>
</dbReference>
<dbReference type="InterPro" id="IPR006103">
    <property type="entry name" value="Glyco_hydro_2_cat"/>
</dbReference>
<dbReference type="EC" id="3.2.1.23" evidence="3 8"/>
<dbReference type="Pfam" id="PF02836">
    <property type="entry name" value="Glyco_hydro_2_C"/>
    <property type="match status" value="1"/>
</dbReference>
<dbReference type="Proteomes" id="UP000000263">
    <property type="component" value="Chromosome"/>
</dbReference>
<evidence type="ECO:0000256" key="8">
    <source>
        <dbReference type="RuleBase" id="RU361154"/>
    </source>
</evidence>
<dbReference type="PANTHER" id="PTHR46323:SF2">
    <property type="entry name" value="BETA-GALACTOSIDASE"/>
    <property type="match status" value="1"/>
</dbReference>
<dbReference type="SMART" id="SM01038">
    <property type="entry name" value="Bgal_small_N"/>
    <property type="match status" value="1"/>
</dbReference>
<dbReference type="SUPFAM" id="SSF49785">
    <property type="entry name" value="Galactose-binding domain-like"/>
    <property type="match status" value="1"/>
</dbReference>
<dbReference type="PROSITE" id="PS00719">
    <property type="entry name" value="GLYCOSYL_HYDROL_F2_1"/>
    <property type="match status" value="1"/>
</dbReference>
<dbReference type="InterPro" id="IPR017853">
    <property type="entry name" value="GH"/>
</dbReference>
<dbReference type="KEGG" id="rca:Rcas_2493"/>
<keyword evidence="5 8" id="KW-0378">Hydrolase</keyword>
<dbReference type="CAZy" id="GH2">
    <property type="family name" value="Glycoside Hydrolase Family 2"/>
</dbReference>
<reference evidence="10 11" key="1">
    <citation type="submission" date="2007-08" db="EMBL/GenBank/DDBJ databases">
        <title>Complete sequence of Roseiflexus castenholzii DSM 13941.</title>
        <authorList>
            <consortium name="US DOE Joint Genome Institute"/>
            <person name="Copeland A."/>
            <person name="Lucas S."/>
            <person name="Lapidus A."/>
            <person name="Barry K."/>
            <person name="Glavina del Rio T."/>
            <person name="Dalin E."/>
            <person name="Tice H."/>
            <person name="Pitluck S."/>
            <person name="Thompson L.S."/>
            <person name="Brettin T."/>
            <person name="Bruce D."/>
            <person name="Detter J.C."/>
            <person name="Han C."/>
            <person name="Tapia R."/>
            <person name="Schmutz J."/>
            <person name="Larimer F."/>
            <person name="Land M."/>
            <person name="Hauser L."/>
            <person name="Kyrpides N."/>
            <person name="Mikhailova N."/>
            <person name="Bryant D.A."/>
            <person name="Hanada S."/>
            <person name="Tsukatani Y."/>
            <person name="Richardson P."/>
        </authorList>
    </citation>
    <scope>NUCLEOTIDE SEQUENCE [LARGE SCALE GENOMIC DNA]</scope>
    <source>
        <strain evidence="11">DSM 13941 / HLO8</strain>
    </source>
</reference>
<dbReference type="GO" id="GO:0004565">
    <property type="term" value="F:beta-galactosidase activity"/>
    <property type="evidence" value="ECO:0007669"/>
    <property type="project" value="UniProtKB-EC"/>
</dbReference>
<dbReference type="RefSeq" id="WP_012120997.1">
    <property type="nucleotide sequence ID" value="NC_009767.1"/>
</dbReference>
<dbReference type="InterPro" id="IPR008979">
    <property type="entry name" value="Galactose-bd-like_sf"/>
</dbReference>
<comment type="catalytic activity">
    <reaction evidence="1 8">
        <text>Hydrolysis of terminal non-reducing beta-D-galactose residues in beta-D-galactosides.</text>
        <dbReference type="EC" id="3.2.1.23"/>
    </reaction>
</comment>
<evidence type="ECO:0000256" key="7">
    <source>
        <dbReference type="ARBA" id="ARBA00032230"/>
    </source>
</evidence>